<evidence type="ECO:0000313" key="2">
    <source>
        <dbReference type="EMBL" id="MEQ2176766.1"/>
    </source>
</evidence>
<feature type="compositionally biased region" description="Gly residues" evidence="1">
    <location>
        <begin position="82"/>
        <end position="91"/>
    </location>
</feature>
<keyword evidence="3" id="KW-1185">Reference proteome</keyword>
<evidence type="ECO:0000256" key="1">
    <source>
        <dbReference type="SAM" id="MobiDB-lite"/>
    </source>
</evidence>
<accession>A0ABV0NZ79</accession>
<organism evidence="2 3">
    <name type="scientific">Goodea atripinnis</name>
    <dbReference type="NCBI Taxonomy" id="208336"/>
    <lineage>
        <taxon>Eukaryota</taxon>
        <taxon>Metazoa</taxon>
        <taxon>Chordata</taxon>
        <taxon>Craniata</taxon>
        <taxon>Vertebrata</taxon>
        <taxon>Euteleostomi</taxon>
        <taxon>Actinopterygii</taxon>
        <taxon>Neopterygii</taxon>
        <taxon>Teleostei</taxon>
        <taxon>Neoteleostei</taxon>
        <taxon>Acanthomorphata</taxon>
        <taxon>Ovalentaria</taxon>
        <taxon>Atherinomorphae</taxon>
        <taxon>Cyprinodontiformes</taxon>
        <taxon>Goodeidae</taxon>
        <taxon>Goodea</taxon>
    </lineage>
</organism>
<evidence type="ECO:0000313" key="3">
    <source>
        <dbReference type="Proteomes" id="UP001476798"/>
    </source>
</evidence>
<sequence length="114" mass="12832">MDLLSSSPLLSYYCHFIFRIPSPPYVRACMHPTACKAGNLSEPVYARNPPTLSMKEESRMTWRKRSRGLKRIKRRAVRWWRCGGGGGGGSESAGSGERELKRKRDPKSTSSSAR</sequence>
<comment type="caution">
    <text evidence="2">The sequence shown here is derived from an EMBL/GenBank/DDBJ whole genome shotgun (WGS) entry which is preliminary data.</text>
</comment>
<proteinExistence type="predicted"/>
<feature type="region of interest" description="Disordered" evidence="1">
    <location>
        <begin position="40"/>
        <end position="65"/>
    </location>
</feature>
<name>A0ABV0NZ79_9TELE</name>
<dbReference type="Proteomes" id="UP001476798">
    <property type="component" value="Unassembled WGS sequence"/>
</dbReference>
<dbReference type="EMBL" id="JAHRIO010055321">
    <property type="protein sequence ID" value="MEQ2176766.1"/>
    <property type="molecule type" value="Genomic_DNA"/>
</dbReference>
<protein>
    <submittedName>
        <fullName evidence="2">Uncharacterized protein</fullName>
    </submittedName>
</protein>
<feature type="region of interest" description="Disordered" evidence="1">
    <location>
        <begin position="81"/>
        <end position="114"/>
    </location>
</feature>
<gene>
    <name evidence="2" type="ORF">GOODEAATRI_031433</name>
</gene>
<reference evidence="2 3" key="1">
    <citation type="submission" date="2021-06" db="EMBL/GenBank/DDBJ databases">
        <authorList>
            <person name="Palmer J.M."/>
        </authorList>
    </citation>
    <scope>NUCLEOTIDE SEQUENCE [LARGE SCALE GENOMIC DNA]</scope>
    <source>
        <strain evidence="2 3">GA_2019</strain>
        <tissue evidence="2">Muscle</tissue>
    </source>
</reference>